<organism evidence="4 5">
    <name type="scientific">Runella defluvii</name>
    <dbReference type="NCBI Taxonomy" id="370973"/>
    <lineage>
        <taxon>Bacteria</taxon>
        <taxon>Pseudomonadati</taxon>
        <taxon>Bacteroidota</taxon>
        <taxon>Cytophagia</taxon>
        <taxon>Cytophagales</taxon>
        <taxon>Spirosomataceae</taxon>
        <taxon>Runella</taxon>
    </lineage>
</organism>
<reference evidence="4 5" key="1">
    <citation type="submission" date="2020-08" db="EMBL/GenBank/DDBJ databases">
        <title>Genomic Encyclopedia of Type Strains, Phase IV (KMG-IV): sequencing the most valuable type-strain genomes for metagenomic binning, comparative biology and taxonomic classification.</title>
        <authorList>
            <person name="Goeker M."/>
        </authorList>
    </citation>
    <scope>NUCLEOTIDE SEQUENCE [LARGE SCALE GENOMIC DNA]</scope>
    <source>
        <strain evidence="4 5">DSM 17976</strain>
    </source>
</reference>
<dbReference type="InterPro" id="IPR014189">
    <property type="entry name" value="Quinone_OxRdtase_PIG3"/>
</dbReference>
<keyword evidence="5" id="KW-1185">Reference proteome</keyword>
<dbReference type="NCBIfam" id="TIGR02824">
    <property type="entry name" value="quinone_pig3"/>
    <property type="match status" value="1"/>
</dbReference>
<evidence type="ECO:0000313" key="4">
    <source>
        <dbReference type="EMBL" id="MBB3838713.1"/>
    </source>
</evidence>
<keyword evidence="1" id="KW-0521">NADP</keyword>
<evidence type="ECO:0000259" key="3">
    <source>
        <dbReference type="SMART" id="SM00829"/>
    </source>
</evidence>
<protein>
    <submittedName>
        <fullName evidence="4">Putative PIG3 family NAD(P)H quinone oxidoreductase</fullName>
    </submittedName>
</protein>
<dbReference type="Gene3D" id="3.40.50.720">
    <property type="entry name" value="NAD(P)-binding Rossmann-like Domain"/>
    <property type="match status" value="1"/>
</dbReference>
<dbReference type="GO" id="GO:0070402">
    <property type="term" value="F:NADPH binding"/>
    <property type="evidence" value="ECO:0007669"/>
    <property type="project" value="TreeGrafter"/>
</dbReference>
<evidence type="ECO:0000256" key="1">
    <source>
        <dbReference type="ARBA" id="ARBA00022857"/>
    </source>
</evidence>
<dbReference type="AlphaFoldDB" id="A0A7W5ZK01"/>
<dbReference type="InterPro" id="IPR011032">
    <property type="entry name" value="GroES-like_sf"/>
</dbReference>
<dbReference type="Pfam" id="PF13602">
    <property type="entry name" value="ADH_zinc_N_2"/>
    <property type="match status" value="1"/>
</dbReference>
<dbReference type="Gene3D" id="3.90.180.10">
    <property type="entry name" value="Medium-chain alcohol dehydrogenases, catalytic domain"/>
    <property type="match status" value="1"/>
</dbReference>
<dbReference type="InterPro" id="IPR020843">
    <property type="entry name" value="ER"/>
</dbReference>
<feature type="domain" description="Enoyl reductase (ER)" evidence="3">
    <location>
        <begin position="10"/>
        <end position="320"/>
    </location>
</feature>
<comment type="caution">
    <text evidence="4">The sequence shown here is derived from an EMBL/GenBank/DDBJ whole genome shotgun (WGS) entry which is preliminary data.</text>
</comment>
<gene>
    <name evidence="4" type="ORF">FHS57_002719</name>
</gene>
<evidence type="ECO:0000256" key="2">
    <source>
        <dbReference type="ARBA" id="ARBA00023002"/>
    </source>
</evidence>
<dbReference type="PANTHER" id="PTHR48106">
    <property type="entry name" value="QUINONE OXIDOREDUCTASE PIG3-RELATED"/>
    <property type="match status" value="1"/>
</dbReference>
<accession>A0A7W5ZK01</accession>
<dbReference type="InterPro" id="IPR013154">
    <property type="entry name" value="ADH-like_N"/>
</dbReference>
<dbReference type="InterPro" id="IPR036291">
    <property type="entry name" value="NAD(P)-bd_dom_sf"/>
</dbReference>
<keyword evidence="2" id="KW-0560">Oxidoreductase</keyword>
<dbReference type="CDD" id="cd05276">
    <property type="entry name" value="p53_inducible_oxidoreductase"/>
    <property type="match status" value="1"/>
</dbReference>
<proteinExistence type="predicted"/>
<dbReference type="RefSeq" id="WP_183974407.1">
    <property type="nucleotide sequence ID" value="NZ_JACIBY010000005.1"/>
</dbReference>
<dbReference type="Pfam" id="PF08240">
    <property type="entry name" value="ADH_N"/>
    <property type="match status" value="1"/>
</dbReference>
<dbReference type="SMART" id="SM00829">
    <property type="entry name" value="PKS_ER"/>
    <property type="match status" value="1"/>
</dbReference>
<sequence length="323" mass="35161">MKAMIVTQTGGPEVLSLEDRSVPISTGTKVLIRVYAAGINRADILMRQGRYGISSQPPTEPLGLEVAGIIAEIGENVSRWKVGDKVCALIKNGGYAEYALAEADHCLPVPTGMSFEKAACLPETTMTVWSNVFQRMHLKTGENFLVHGGTSGIGVTAIQLAKAFGVQAFATAGSDQKCRFCEELGAVRCVNYKTQDFLEELKPYGMDVILDYVGGDYTAKNIRLLRTDGRLGFIASLGGAQSQFNILEVMSKRITITGSMLAPRDDAFKAQLAAEVEKHVWPLIEAGTFEPILYKTFPLEEAAEAHRLMESSEHIGKIVLRVD</sequence>
<name>A0A7W5ZK01_9BACT</name>
<dbReference type="SUPFAM" id="SSF50129">
    <property type="entry name" value="GroES-like"/>
    <property type="match status" value="1"/>
</dbReference>
<dbReference type="SUPFAM" id="SSF51735">
    <property type="entry name" value="NAD(P)-binding Rossmann-fold domains"/>
    <property type="match status" value="1"/>
</dbReference>
<dbReference type="PANTHER" id="PTHR48106:SF8">
    <property type="entry name" value="OS02G0805600 PROTEIN"/>
    <property type="match status" value="1"/>
</dbReference>
<dbReference type="EMBL" id="JACIBY010000005">
    <property type="protein sequence ID" value="MBB3838713.1"/>
    <property type="molecule type" value="Genomic_DNA"/>
</dbReference>
<evidence type="ECO:0000313" key="5">
    <source>
        <dbReference type="Proteomes" id="UP000541352"/>
    </source>
</evidence>
<dbReference type="Proteomes" id="UP000541352">
    <property type="component" value="Unassembled WGS sequence"/>
</dbReference>
<dbReference type="GO" id="GO:0016651">
    <property type="term" value="F:oxidoreductase activity, acting on NAD(P)H"/>
    <property type="evidence" value="ECO:0007669"/>
    <property type="project" value="TreeGrafter"/>
</dbReference>